<dbReference type="EMBL" id="FNRY01000001">
    <property type="protein sequence ID" value="SEC03146.1"/>
    <property type="molecule type" value="Genomic_DNA"/>
</dbReference>
<keyword evidence="3" id="KW-0902">Two-component regulatory system</keyword>
<dbReference type="CDD" id="cd16917">
    <property type="entry name" value="HATPase_UhpB-NarQ-NarX-like"/>
    <property type="match status" value="1"/>
</dbReference>
<feature type="transmembrane region" description="Helical" evidence="4">
    <location>
        <begin position="61"/>
        <end position="78"/>
    </location>
</feature>
<dbReference type="InterPro" id="IPR003594">
    <property type="entry name" value="HATPase_dom"/>
</dbReference>
<dbReference type="STRING" id="640635.SAMN04489806_2414"/>
<evidence type="ECO:0000313" key="6">
    <source>
        <dbReference type="EMBL" id="SEC03146.1"/>
    </source>
</evidence>
<gene>
    <name evidence="6" type="ORF">SAMN04489806_2414</name>
</gene>
<sequence>MTVWREIASSNPARRQHESLEYFALRHARLVSSTALAFGLAGTITSFIVVCIPGAVNAPWLTELLLLHVLLGAALVWTWQRPDLLRQSTLFGTGLATILACAAAVPSSGINYSLGASICMVAGWSVGSLAVALTATRGALLFLGGVFLAIIAAVAGLGAWLGLQPGQLIGLFSLVVTLWALCAMFGIWLRSSMSRVSRRIVSIGRAHTIERRASETEAQRLRDARLLHDTALATLTLLAHSGVGVDEASLRSQAASDRELLERLRLGESPKPRSSGEYNLTNTAELQLGGTLENVKNRFNGTDLSVQWHGSGQLGLEPEKLDAFIYALVECIENVRRHAQVDEAHVTLSDDGAMVRGVVTDAGVGFDPAAVSSQRLGFRQSVVARVEDIGGTVRVFSAPGAGTTVVLEVAK</sequence>
<keyword evidence="4" id="KW-0472">Membrane</keyword>
<feature type="transmembrane region" description="Helical" evidence="4">
    <location>
        <begin position="90"/>
        <end position="108"/>
    </location>
</feature>
<dbReference type="OrthoDB" id="144293at2"/>
<protein>
    <submittedName>
        <fullName evidence="6">Signal transduction histidine kinase</fullName>
    </submittedName>
</protein>
<dbReference type="GO" id="GO:0000160">
    <property type="term" value="P:phosphorelay signal transduction system"/>
    <property type="evidence" value="ECO:0007669"/>
    <property type="project" value="UniProtKB-KW"/>
</dbReference>
<feature type="domain" description="Histidine kinase/HSP90-like ATPase" evidence="5">
    <location>
        <begin position="325"/>
        <end position="409"/>
    </location>
</feature>
<evidence type="ECO:0000256" key="4">
    <source>
        <dbReference type="SAM" id="Phobius"/>
    </source>
</evidence>
<dbReference type="GO" id="GO:0016301">
    <property type="term" value="F:kinase activity"/>
    <property type="evidence" value="ECO:0007669"/>
    <property type="project" value="UniProtKB-KW"/>
</dbReference>
<dbReference type="PANTHER" id="PTHR24421">
    <property type="entry name" value="NITRATE/NITRITE SENSOR PROTEIN NARX-RELATED"/>
    <property type="match status" value="1"/>
</dbReference>
<feature type="transmembrane region" description="Helical" evidence="4">
    <location>
        <begin position="140"/>
        <end position="163"/>
    </location>
</feature>
<evidence type="ECO:0000259" key="5">
    <source>
        <dbReference type="Pfam" id="PF02518"/>
    </source>
</evidence>
<dbReference type="AlphaFoldDB" id="A0A1H4P6Q2"/>
<evidence type="ECO:0000256" key="1">
    <source>
        <dbReference type="ARBA" id="ARBA00022679"/>
    </source>
</evidence>
<dbReference type="RefSeq" id="WP_143034050.1">
    <property type="nucleotide sequence ID" value="NZ_FNRY01000001.1"/>
</dbReference>
<dbReference type="InterPro" id="IPR050482">
    <property type="entry name" value="Sensor_HK_TwoCompSys"/>
</dbReference>
<dbReference type="Proteomes" id="UP000199183">
    <property type="component" value="Unassembled WGS sequence"/>
</dbReference>
<keyword evidence="4" id="KW-0812">Transmembrane</keyword>
<feature type="transmembrane region" description="Helical" evidence="4">
    <location>
        <begin position="169"/>
        <end position="189"/>
    </location>
</feature>
<feature type="transmembrane region" description="Helical" evidence="4">
    <location>
        <begin position="114"/>
        <end position="133"/>
    </location>
</feature>
<keyword evidence="1" id="KW-0808">Transferase</keyword>
<name>A0A1H4P6Q2_9MICO</name>
<keyword evidence="2 6" id="KW-0418">Kinase</keyword>
<evidence type="ECO:0000313" key="7">
    <source>
        <dbReference type="Proteomes" id="UP000199183"/>
    </source>
</evidence>
<organism evidence="6 7">
    <name type="scientific">Paramicrobacterium humi</name>
    <dbReference type="NCBI Taxonomy" id="640635"/>
    <lineage>
        <taxon>Bacteria</taxon>
        <taxon>Bacillati</taxon>
        <taxon>Actinomycetota</taxon>
        <taxon>Actinomycetes</taxon>
        <taxon>Micrococcales</taxon>
        <taxon>Microbacteriaceae</taxon>
        <taxon>Paramicrobacterium</taxon>
    </lineage>
</organism>
<dbReference type="PANTHER" id="PTHR24421:SF61">
    <property type="entry name" value="OXYGEN SENSOR HISTIDINE KINASE NREB"/>
    <property type="match status" value="1"/>
</dbReference>
<dbReference type="Gene3D" id="3.30.565.10">
    <property type="entry name" value="Histidine kinase-like ATPase, C-terminal domain"/>
    <property type="match status" value="1"/>
</dbReference>
<evidence type="ECO:0000256" key="3">
    <source>
        <dbReference type="ARBA" id="ARBA00023012"/>
    </source>
</evidence>
<dbReference type="InterPro" id="IPR036890">
    <property type="entry name" value="HATPase_C_sf"/>
</dbReference>
<proteinExistence type="predicted"/>
<keyword evidence="7" id="KW-1185">Reference proteome</keyword>
<feature type="transmembrane region" description="Helical" evidence="4">
    <location>
        <begin position="35"/>
        <end position="55"/>
    </location>
</feature>
<evidence type="ECO:0000256" key="2">
    <source>
        <dbReference type="ARBA" id="ARBA00022777"/>
    </source>
</evidence>
<reference evidence="6 7" key="1">
    <citation type="submission" date="2016-10" db="EMBL/GenBank/DDBJ databases">
        <authorList>
            <person name="de Groot N.N."/>
        </authorList>
    </citation>
    <scope>NUCLEOTIDE SEQUENCE [LARGE SCALE GENOMIC DNA]</scope>
    <source>
        <strain evidence="6 7">DSM 21799</strain>
    </source>
</reference>
<dbReference type="Pfam" id="PF02518">
    <property type="entry name" value="HATPase_c"/>
    <property type="match status" value="1"/>
</dbReference>
<keyword evidence="4" id="KW-1133">Transmembrane helix</keyword>
<dbReference type="SUPFAM" id="SSF55874">
    <property type="entry name" value="ATPase domain of HSP90 chaperone/DNA topoisomerase II/histidine kinase"/>
    <property type="match status" value="1"/>
</dbReference>
<accession>A0A1H4P6Q2</accession>